<feature type="compositionally biased region" description="Gly residues" evidence="1">
    <location>
        <begin position="165"/>
        <end position="181"/>
    </location>
</feature>
<feature type="domain" description="NADP-dependent oxidoreductase" evidence="2">
    <location>
        <begin position="14"/>
        <end position="89"/>
    </location>
</feature>
<feature type="compositionally biased region" description="Polar residues" evidence="1">
    <location>
        <begin position="108"/>
        <end position="122"/>
    </location>
</feature>
<gene>
    <name evidence="3" type="ORF">GCM10022252_60950</name>
</gene>
<dbReference type="Gene3D" id="3.20.20.100">
    <property type="entry name" value="NADP-dependent oxidoreductase domain"/>
    <property type="match status" value="1"/>
</dbReference>
<sequence>MRTRELGNLKVPAIGFGAMVLSPGVYGDVDDARAETALRTALDAGAYHVDTSDAYGSDGHNERLVGRAIRGRRDEVVIATKFGLAIPEGSPAAAHPPTSGRTWKPPTSRCTRTHSLTWNGHSACSRPRAGRCSDGDRGVPGPAGPSWPPCVSRLRPGPGPPLSTGGNGVLPAGGNGGPSGR</sequence>
<dbReference type="RefSeq" id="WP_425583423.1">
    <property type="nucleotide sequence ID" value="NZ_BAABAQ010000013.1"/>
</dbReference>
<proteinExistence type="predicted"/>
<evidence type="ECO:0000313" key="3">
    <source>
        <dbReference type="EMBL" id="GAA4203378.1"/>
    </source>
</evidence>
<evidence type="ECO:0000259" key="2">
    <source>
        <dbReference type="Pfam" id="PF00248"/>
    </source>
</evidence>
<accession>A0ABP8BCH1</accession>
<dbReference type="PANTHER" id="PTHR43312">
    <property type="entry name" value="D-THREO-ALDOSE 1-DEHYDROGENASE"/>
    <property type="match status" value="1"/>
</dbReference>
<organism evidence="3 4">
    <name type="scientific">Streptosporangium oxazolinicum</name>
    <dbReference type="NCBI Taxonomy" id="909287"/>
    <lineage>
        <taxon>Bacteria</taxon>
        <taxon>Bacillati</taxon>
        <taxon>Actinomycetota</taxon>
        <taxon>Actinomycetes</taxon>
        <taxon>Streptosporangiales</taxon>
        <taxon>Streptosporangiaceae</taxon>
        <taxon>Streptosporangium</taxon>
    </lineage>
</organism>
<comment type="caution">
    <text evidence="3">The sequence shown here is derived from an EMBL/GenBank/DDBJ whole genome shotgun (WGS) entry which is preliminary data.</text>
</comment>
<evidence type="ECO:0000256" key="1">
    <source>
        <dbReference type="SAM" id="MobiDB-lite"/>
    </source>
</evidence>
<keyword evidence="4" id="KW-1185">Reference proteome</keyword>
<feature type="region of interest" description="Disordered" evidence="1">
    <location>
        <begin position="88"/>
        <end position="181"/>
    </location>
</feature>
<name>A0ABP8BCH1_9ACTN</name>
<dbReference type="Proteomes" id="UP001501251">
    <property type="component" value="Unassembled WGS sequence"/>
</dbReference>
<evidence type="ECO:0000313" key="4">
    <source>
        <dbReference type="Proteomes" id="UP001501251"/>
    </source>
</evidence>
<dbReference type="InterPro" id="IPR053135">
    <property type="entry name" value="AKR2_Oxidoreductase"/>
</dbReference>
<dbReference type="InterPro" id="IPR036812">
    <property type="entry name" value="NAD(P)_OxRdtase_dom_sf"/>
</dbReference>
<dbReference type="EMBL" id="BAABAQ010000013">
    <property type="protein sequence ID" value="GAA4203378.1"/>
    <property type="molecule type" value="Genomic_DNA"/>
</dbReference>
<protein>
    <recommendedName>
        <fullName evidence="2">NADP-dependent oxidoreductase domain-containing protein</fullName>
    </recommendedName>
</protein>
<dbReference type="SUPFAM" id="SSF51430">
    <property type="entry name" value="NAD(P)-linked oxidoreductase"/>
    <property type="match status" value="1"/>
</dbReference>
<dbReference type="Pfam" id="PF00248">
    <property type="entry name" value="Aldo_ket_red"/>
    <property type="match status" value="1"/>
</dbReference>
<dbReference type="PANTHER" id="PTHR43312:SF1">
    <property type="entry name" value="NADP-DEPENDENT OXIDOREDUCTASE DOMAIN-CONTAINING PROTEIN"/>
    <property type="match status" value="1"/>
</dbReference>
<reference evidence="4" key="1">
    <citation type="journal article" date="2019" name="Int. J. Syst. Evol. Microbiol.">
        <title>The Global Catalogue of Microorganisms (GCM) 10K type strain sequencing project: providing services to taxonomists for standard genome sequencing and annotation.</title>
        <authorList>
            <consortium name="The Broad Institute Genomics Platform"/>
            <consortium name="The Broad Institute Genome Sequencing Center for Infectious Disease"/>
            <person name="Wu L."/>
            <person name="Ma J."/>
        </authorList>
    </citation>
    <scope>NUCLEOTIDE SEQUENCE [LARGE SCALE GENOMIC DNA]</scope>
    <source>
        <strain evidence="4">JCM 17388</strain>
    </source>
</reference>
<dbReference type="InterPro" id="IPR023210">
    <property type="entry name" value="NADP_OxRdtase_dom"/>
</dbReference>